<feature type="transmembrane region" description="Helical" evidence="6">
    <location>
        <begin position="301"/>
        <end position="320"/>
    </location>
</feature>
<evidence type="ECO:0000256" key="4">
    <source>
        <dbReference type="ARBA" id="ARBA00022989"/>
    </source>
</evidence>
<feature type="transmembrane region" description="Helical" evidence="6">
    <location>
        <begin position="88"/>
        <end position="110"/>
    </location>
</feature>
<name>A0A3B0XRC5_9ZZZZ</name>
<evidence type="ECO:0000313" key="7">
    <source>
        <dbReference type="EMBL" id="VAW65742.1"/>
    </source>
</evidence>
<keyword evidence="3 6" id="KW-0812">Transmembrane</keyword>
<dbReference type="AlphaFoldDB" id="A0A3B0XRC5"/>
<feature type="transmembrane region" description="Helical" evidence="6">
    <location>
        <begin position="364"/>
        <end position="382"/>
    </location>
</feature>
<dbReference type="PANTHER" id="PTHR30250">
    <property type="entry name" value="PST FAMILY PREDICTED COLANIC ACID TRANSPORTER"/>
    <property type="match status" value="1"/>
</dbReference>
<evidence type="ECO:0000256" key="1">
    <source>
        <dbReference type="ARBA" id="ARBA00004651"/>
    </source>
</evidence>
<feature type="transmembrane region" description="Helical" evidence="6">
    <location>
        <begin position="228"/>
        <end position="250"/>
    </location>
</feature>
<feature type="transmembrane region" description="Helical" evidence="6">
    <location>
        <begin position="57"/>
        <end position="76"/>
    </location>
</feature>
<dbReference type="PANTHER" id="PTHR30250:SF11">
    <property type="entry name" value="O-ANTIGEN TRANSPORTER-RELATED"/>
    <property type="match status" value="1"/>
</dbReference>
<evidence type="ECO:0000256" key="5">
    <source>
        <dbReference type="ARBA" id="ARBA00023136"/>
    </source>
</evidence>
<gene>
    <name evidence="7" type="ORF">MNBD_GAMMA09-3277</name>
</gene>
<dbReference type="EMBL" id="UOFI01000069">
    <property type="protein sequence ID" value="VAW65742.1"/>
    <property type="molecule type" value="Genomic_DNA"/>
</dbReference>
<feature type="transmembrane region" description="Helical" evidence="6">
    <location>
        <begin position="152"/>
        <end position="173"/>
    </location>
</feature>
<organism evidence="7">
    <name type="scientific">hydrothermal vent metagenome</name>
    <dbReference type="NCBI Taxonomy" id="652676"/>
    <lineage>
        <taxon>unclassified sequences</taxon>
        <taxon>metagenomes</taxon>
        <taxon>ecological metagenomes</taxon>
    </lineage>
</organism>
<feature type="transmembrane region" description="Helical" evidence="6">
    <location>
        <begin position="185"/>
        <end position="207"/>
    </location>
</feature>
<evidence type="ECO:0000256" key="6">
    <source>
        <dbReference type="SAM" id="Phobius"/>
    </source>
</evidence>
<accession>A0A3B0XRC5</accession>
<evidence type="ECO:0000256" key="3">
    <source>
        <dbReference type="ARBA" id="ARBA00022692"/>
    </source>
</evidence>
<feature type="transmembrane region" description="Helical" evidence="6">
    <location>
        <begin position="326"/>
        <end position="352"/>
    </location>
</feature>
<dbReference type="GO" id="GO:0005886">
    <property type="term" value="C:plasma membrane"/>
    <property type="evidence" value="ECO:0007669"/>
    <property type="project" value="UniProtKB-SubCell"/>
</dbReference>
<comment type="subcellular location">
    <subcellularLocation>
        <location evidence="1">Cell membrane</location>
        <topology evidence="1">Multi-pass membrane protein</topology>
    </subcellularLocation>
</comment>
<reference evidence="7" key="1">
    <citation type="submission" date="2018-06" db="EMBL/GenBank/DDBJ databases">
        <authorList>
            <person name="Zhirakovskaya E."/>
        </authorList>
    </citation>
    <scope>NUCLEOTIDE SEQUENCE</scope>
</reference>
<protein>
    <recommendedName>
        <fullName evidence="8">Polysaccharide biosynthesis protein C-terminal domain-containing protein</fullName>
    </recommendedName>
</protein>
<feature type="transmembrane region" description="Helical" evidence="6">
    <location>
        <begin position="388"/>
        <end position="409"/>
    </location>
</feature>
<feature type="transmembrane region" description="Helical" evidence="6">
    <location>
        <begin position="256"/>
        <end position="280"/>
    </location>
</feature>
<feature type="transmembrane region" description="Helical" evidence="6">
    <location>
        <begin position="122"/>
        <end position="140"/>
    </location>
</feature>
<dbReference type="InterPro" id="IPR050833">
    <property type="entry name" value="Poly_Biosynth_Transport"/>
</dbReference>
<keyword evidence="4 6" id="KW-1133">Transmembrane helix</keyword>
<keyword evidence="5 6" id="KW-0472">Membrane</keyword>
<sequence>MLLKINTIFKNKNSRNVLVLYLSLFIGLIVSLAASSINTHALGADQFGDFKFLQTISTFSITVTTFGFFVSAGRLLALNESAKERREILGSVIVIALCIYVIFALVFWILSYYIVDVFDRELGWLIRLSLPLIFIYPLNICLENVLKGLNSIYSLASIRFFPNFFYLIYAYSLYQTQMLDLATAYFAYIGFSAIVFLSVLCLHQPLFHNIKVNIRLIYNQTRDYGFKVYTGILASVATMHFGGVMTAFYLDTKSAGFFLLARTMTLPLIQISTAIGTSFFRKFANSKVITTKVIAATMGSSLLLLAAFLIVTADLVKWLYPPEFEVIISLCYIMSVGATLQGIGGMINNFVCARGFGGYSRNASFIRGAINILGYTLGIKYFGMHGAAYTVLISGCAYLLAMSLCYKLIIRKTDI</sequence>
<evidence type="ECO:0000256" key="2">
    <source>
        <dbReference type="ARBA" id="ARBA00022475"/>
    </source>
</evidence>
<evidence type="ECO:0008006" key="8">
    <source>
        <dbReference type="Google" id="ProtNLM"/>
    </source>
</evidence>
<proteinExistence type="predicted"/>
<keyword evidence="2" id="KW-1003">Cell membrane</keyword>